<accession>Q3BPP9</accession>
<dbReference type="Proteomes" id="UP000007069">
    <property type="component" value="Chromosome"/>
</dbReference>
<reference evidence="1 2" key="1">
    <citation type="journal article" date="2005" name="J. Bacteriol.">
        <title>Insights into genome plasticity and pathogenicity of the plant pathogenic Bacterium Xanthomonas campestris pv. vesicatoria revealed by the complete genome sequence.</title>
        <authorList>
            <person name="Thieme F."/>
            <person name="Koebnik R."/>
            <person name="Bekel T."/>
            <person name="Berger C."/>
            <person name="Boch J."/>
            <person name="Buettner D."/>
            <person name="Caldana C."/>
            <person name="Gaigalat L."/>
            <person name="Goesmann A."/>
            <person name="Kay S."/>
            <person name="Kirchner O."/>
            <person name="Lanz C."/>
            <person name="Linke B."/>
            <person name="McHardy A.C."/>
            <person name="Meyer F."/>
            <person name="Mittenhuber G."/>
            <person name="Nies D.H."/>
            <person name="Niesbach-Kloesgen U."/>
            <person name="Patschkowski T."/>
            <person name="Rueckert C."/>
            <person name="Rupp O."/>
            <person name="Schneicker S."/>
            <person name="Schuster S.C."/>
            <person name="Vorhoelter F.J."/>
            <person name="Weber E."/>
            <person name="Puehler A."/>
            <person name="Bonas U."/>
            <person name="Bartels D."/>
            <person name="Kaiser O."/>
        </authorList>
    </citation>
    <scope>NUCLEOTIDE SEQUENCE [LARGE SCALE GENOMIC DNA]</scope>
    <source>
        <strain evidence="1 2">85-10</strain>
    </source>
</reference>
<proteinExistence type="predicted"/>
<protein>
    <submittedName>
        <fullName evidence="1">Uncharacterized protein</fullName>
    </submittedName>
</protein>
<name>Q3BPP9_XANE5</name>
<dbReference type="HOGENOM" id="CLU_2108047_0_0_6"/>
<organism evidence="2">
    <name type="scientific">Xanthomonas euvesicatoria pv. vesicatoria (strain 85-10)</name>
    <name type="common">Xanthomonas campestris pv. vesicatoria</name>
    <dbReference type="NCBI Taxonomy" id="316273"/>
    <lineage>
        <taxon>Bacteria</taxon>
        <taxon>Pseudomonadati</taxon>
        <taxon>Pseudomonadota</taxon>
        <taxon>Gammaproteobacteria</taxon>
        <taxon>Lysobacterales</taxon>
        <taxon>Lysobacteraceae</taxon>
        <taxon>Xanthomonas</taxon>
    </lineage>
</organism>
<evidence type="ECO:0000313" key="2">
    <source>
        <dbReference type="Proteomes" id="UP000007069"/>
    </source>
</evidence>
<dbReference type="AlphaFoldDB" id="Q3BPP9"/>
<sequence>MWEQRSRRFPHRSITRFSGHSLVVPGKCHHEAIGSSVAAHATTRSVGRQPTFWCGVLAACGTVGGMDAAIEPPRTDLRRLPQAARAPRARRTWFFTQAMQRNEKRAVFKSIEALG</sequence>
<dbReference type="EMBL" id="AM039952">
    <property type="protein sequence ID" value="CAJ25264.1"/>
    <property type="molecule type" value="Genomic_DNA"/>
</dbReference>
<evidence type="ECO:0000313" key="1">
    <source>
        <dbReference type="EMBL" id="CAJ25264.1"/>
    </source>
</evidence>
<dbReference type="KEGG" id="xcv:XCV3533"/>
<gene>
    <name evidence="1" type="ordered locus">XCV3533</name>
</gene>